<dbReference type="RefSeq" id="WP_379716950.1">
    <property type="nucleotide sequence ID" value="NZ_JBHTBS010000036.1"/>
</dbReference>
<organism evidence="3 4">
    <name type="scientific">Haloferula chungangensis</name>
    <dbReference type="NCBI Taxonomy" id="1048331"/>
    <lineage>
        <taxon>Bacteria</taxon>
        <taxon>Pseudomonadati</taxon>
        <taxon>Verrucomicrobiota</taxon>
        <taxon>Verrucomicrobiia</taxon>
        <taxon>Verrucomicrobiales</taxon>
        <taxon>Verrucomicrobiaceae</taxon>
        <taxon>Haloferula</taxon>
    </lineage>
</organism>
<protein>
    <submittedName>
        <fullName evidence="3">Uncharacterized protein</fullName>
    </submittedName>
</protein>
<feature type="region of interest" description="Disordered" evidence="1">
    <location>
        <begin position="133"/>
        <end position="152"/>
    </location>
</feature>
<evidence type="ECO:0000313" key="4">
    <source>
        <dbReference type="Proteomes" id="UP001596472"/>
    </source>
</evidence>
<feature type="chain" id="PRO_5047186656" evidence="2">
    <location>
        <begin position="21"/>
        <end position="152"/>
    </location>
</feature>
<evidence type="ECO:0000313" key="3">
    <source>
        <dbReference type="EMBL" id="MFC7339679.1"/>
    </source>
</evidence>
<evidence type="ECO:0000256" key="1">
    <source>
        <dbReference type="SAM" id="MobiDB-lite"/>
    </source>
</evidence>
<keyword evidence="4" id="KW-1185">Reference proteome</keyword>
<comment type="caution">
    <text evidence="3">The sequence shown here is derived from an EMBL/GenBank/DDBJ whole genome shotgun (WGS) entry which is preliminary data.</text>
</comment>
<gene>
    <name evidence="3" type="ORF">ACFQY0_21015</name>
</gene>
<feature type="signal peptide" evidence="2">
    <location>
        <begin position="1"/>
        <end position="20"/>
    </location>
</feature>
<keyword evidence="2" id="KW-0732">Signal</keyword>
<feature type="compositionally biased region" description="Basic residues" evidence="1">
    <location>
        <begin position="137"/>
        <end position="152"/>
    </location>
</feature>
<name>A0ABW2LE88_9BACT</name>
<dbReference type="Proteomes" id="UP001596472">
    <property type="component" value="Unassembled WGS sequence"/>
</dbReference>
<accession>A0ABW2LE88</accession>
<evidence type="ECO:0000256" key="2">
    <source>
        <dbReference type="SAM" id="SignalP"/>
    </source>
</evidence>
<sequence length="152" mass="17050">MKTLVPVLLAVIMTAVSALADGIEMTGGFRFVSGTRLQIRLTAQQIETLEHQRKGEERLYTATLNLNESQSKQVHEKTGKVVTSVKVFERAWSDCGCAPCAANIASRFDPNMIEVTSDHLYDTAQVQSWFQAAKPANKPKKRSSLLRRNWKR</sequence>
<dbReference type="EMBL" id="JBHTBS010000036">
    <property type="protein sequence ID" value="MFC7339679.1"/>
    <property type="molecule type" value="Genomic_DNA"/>
</dbReference>
<proteinExistence type="predicted"/>
<reference evidence="4" key="1">
    <citation type="journal article" date="2019" name="Int. J. Syst. Evol. Microbiol.">
        <title>The Global Catalogue of Microorganisms (GCM) 10K type strain sequencing project: providing services to taxonomists for standard genome sequencing and annotation.</title>
        <authorList>
            <consortium name="The Broad Institute Genomics Platform"/>
            <consortium name="The Broad Institute Genome Sequencing Center for Infectious Disease"/>
            <person name="Wu L."/>
            <person name="Ma J."/>
        </authorList>
    </citation>
    <scope>NUCLEOTIDE SEQUENCE [LARGE SCALE GENOMIC DNA]</scope>
    <source>
        <strain evidence="4">CGMCC 4.1467</strain>
    </source>
</reference>